<dbReference type="SUPFAM" id="SSF69618">
    <property type="entry name" value="HemD-like"/>
    <property type="match status" value="1"/>
</dbReference>
<comment type="caution">
    <text evidence="11">The sequence shown here is derived from an EMBL/GenBank/DDBJ whole genome shotgun (WGS) entry which is preliminary data.</text>
</comment>
<dbReference type="Gene3D" id="3.40.50.10090">
    <property type="match status" value="2"/>
</dbReference>
<dbReference type="EMBL" id="BMXS01000003">
    <property type="protein sequence ID" value="GGX85097.1"/>
    <property type="molecule type" value="Genomic_DNA"/>
</dbReference>
<evidence type="ECO:0000256" key="6">
    <source>
        <dbReference type="ARBA" id="ARBA00037589"/>
    </source>
</evidence>
<proteinExistence type="inferred from homology"/>
<evidence type="ECO:0000256" key="7">
    <source>
        <dbReference type="ARBA" id="ARBA00040167"/>
    </source>
</evidence>
<keyword evidence="4 9" id="KW-0456">Lyase</keyword>
<gene>
    <name evidence="11" type="primary">hemD</name>
    <name evidence="11" type="ORF">GCM10007160_10550</name>
</gene>
<evidence type="ECO:0000256" key="5">
    <source>
        <dbReference type="ARBA" id="ARBA00023244"/>
    </source>
</evidence>
<accession>A0ABQ2YI25</accession>
<dbReference type="Proteomes" id="UP000653056">
    <property type="component" value="Unassembled WGS sequence"/>
</dbReference>
<evidence type="ECO:0000256" key="9">
    <source>
        <dbReference type="RuleBase" id="RU366031"/>
    </source>
</evidence>
<keyword evidence="5 9" id="KW-0627">Porphyrin biosynthesis</keyword>
<dbReference type="Pfam" id="PF02602">
    <property type="entry name" value="HEM4"/>
    <property type="match status" value="1"/>
</dbReference>
<evidence type="ECO:0000256" key="4">
    <source>
        <dbReference type="ARBA" id="ARBA00023239"/>
    </source>
</evidence>
<feature type="domain" description="Tetrapyrrole biosynthesis uroporphyrinogen III synthase" evidence="10">
    <location>
        <begin position="19"/>
        <end position="242"/>
    </location>
</feature>
<comment type="function">
    <text evidence="6 9">Catalyzes cyclization of the linear tetrapyrrole, hydroxymethylbilane, to the macrocyclic uroporphyrinogen III.</text>
</comment>
<dbReference type="PANTHER" id="PTHR38042:SF1">
    <property type="entry name" value="UROPORPHYRINOGEN-III SYNTHASE, CHLOROPLASTIC"/>
    <property type="match status" value="1"/>
</dbReference>
<organism evidence="11 12">
    <name type="scientific">Litchfieldella qijiaojingensis</name>
    <dbReference type="NCBI Taxonomy" id="980347"/>
    <lineage>
        <taxon>Bacteria</taxon>
        <taxon>Pseudomonadati</taxon>
        <taxon>Pseudomonadota</taxon>
        <taxon>Gammaproteobacteria</taxon>
        <taxon>Oceanospirillales</taxon>
        <taxon>Halomonadaceae</taxon>
        <taxon>Litchfieldella</taxon>
    </lineage>
</organism>
<protein>
    <recommendedName>
        <fullName evidence="7 9">Uroporphyrinogen-III synthase</fullName>
        <ecNumber evidence="3 9">4.2.1.75</ecNumber>
    </recommendedName>
</protein>
<dbReference type="EC" id="4.2.1.75" evidence="3 9"/>
<sequence length="264" mass="28506">MNMRPRVLITRPGSRAMPLVRAIEALGAEVKPLEIMRQEPLVETQAMRNAWLDFDQFSKVVVVSPFAADCLAESLDRYWPQLPVGPHFYAVGRATAETLHERLAVRVRVPPPGPEDTSEALLSLPSLQALDEQKVLLVAGEGGRALLAETLETRGARLTRLALYRRVLTPPDETSARMLSRGDFTALVVSSGEILDHLAGWCTQAALNQPLIVSSQRLATLAGSLGFADLRVAQGATPNALAATVAEACDLDGADIDHDDLDKG</sequence>
<evidence type="ECO:0000259" key="10">
    <source>
        <dbReference type="Pfam" id="PF02602"/>
    </source>
</evidence>
<evidence type="ECO:0000313" key="11">
    <source>
        <dbReference type="EMBL" id="GGX85097.1"/>
    </source>
</evidence>
<dbReference type="InterPro" id="IPR039793">
    <property type="entry name" value="UROS/Hem4"/>
</dbReference>
<evidence type="ECO:0000256" key="2">
    <source>
        <dbReference type="ARBA" id="ARBA00008133"/>
    </source>
</evidence>
<name>A0ABQ2YI25_9GAMM</name>
<evidence type="ECO:0000256" key="1">
    <source>
        <dbReference type="ARBA" id="ARBA00004772"/>
    </source>
</evidence>
<dbReference type="PANTHER" id="PTHR38042">
    <property type="entry name" value="UROPORPHYRINOGEN-III SYNTHASE, CHLOROPLASTIC"/>
    <property type="match status" value="1"/>
</dbReference>
<evidence type="ECO:0000256" key="3">
    <source>
        <dbReference type="ARBA" id="ARBA00013109"/>
    </source>
</evidence>
<keyword evidence="12" id="KW-1185">Reference proteome</keyword>
<evidence type="ECO:0000256" key="8">
    <source>
        <dbReference type="ARBA" id="ARBA00048617"/>
    </source>
</evidence>
<dbReference type="CDD" id="cd06578">
    <property type="entry name" value="HemD"/>
    <property type="match status" value="1"/>
</dbReference>
<reference evidence="12" key="1">
    <citation type="journal article" date="2019" name="Int. J. Syst. Evol. Microbiol.">
        <title>The Global Catalogue of Microorganisms (GCM) 10K type strain sequencing project: providing services to taxonomists for standard genome sequencing and annotation.</title>
        <authorList>
            <consortium name="The Broad Institute Genomics Platform"/>
            <consortium name="The Broad Institute Genome Sequencing Center for Infectious Disease"/>
            <person name="Wu L."/>
            <person name="Ma J."/>
        </authorList>
    </citation>
    <scope>NUCLEOTIDE SEQUENCE [LARGE SCALE GENOMIC DNA]</scope>
    <source>
        <strain evidence="12">KCTC 22228</strain>
    </source>
</reference>
<dbReference type="InterPro" id="IPR036108">
    <property type="entry name" value="4pyrrol_syn_uPrphyn_synt_sf"/>
</dbReference>
<dbReference type="InterPro" id="IPR003754">
    <property type="entry name" value="4pyrrol_synth_uPrphyn_synth"/>
</dbReference>
<comment type="similarity">
    <text evidence="2 9">Belongs to the uroporphyrinogen-III synthase family.</text>
</comment>
<comment type="catalytic activity">
    <reaction evidence="8 9">
        <text>hydroxymethylbilane = uroporphyrinogen III + H2O</text>
        <dbReference type="Rhea" id="RHEA:18965"/>
        <dbReference type="ChEBI" id="CHEBI:15377"/>
        <dbReference type="ChEBI" id="CHEBI:57308"/>
        <dbReference type="ChEBI" id="CHEBI:57845"/>
        <dbReference type="EC" id="4.2.1.75"/>
    </reaction>
</comment>
<evidence type="ECO:0000313" key="12">
    <source>
        <dbReference type="Proteomes" id="UP000653056"/>
    </source>
</evidence>
<comment type="pathway">
    <text evidence="1 9">Porphyrin-containing compound metabolism; protoporphyrin-IX biosynthesis; coproporphyrinogen-III from 5-aminolevulinate: step 3/4.</text>
</comment>